<dbReference type="GO" id="GO:0015288">
    <property type="term" value="F:porin activity"/>
    <property type="evidence" value="ECO:0007669"/>
    <property type="project" value="UniProtKB-KW"/>
</dbReference>
<evidence type="ECO:0000259" key="17">
    <source>
        <dbReference type="Pfam" id="PF22461"/>
    </source>
</evidence>
<evidence type="ECO:0000256" key="5">
    <source>
        <dbReference type="ARBA" id="ARBA00022597"/>
    </source>
</evidence>
<evidence type="ECO:0000256" key="10">
    <source>
        <dbReference type="ARBA" id="ARBA00023114"/>
    </source>
</evidence>
<dbReference type="PANTHER" id="PTHR33619">
    <property type="entry name" value="POLYSACCHARIDE EXPORT PROTEIN GFCE-RELATED"/>
    <property type="match status" value="1"/>
</dbReference>
<evidence type="ECO:0000256" key="13">
    <source>
        <dbReference type="ARBA" id="ARBA00023237"/>
    </source>
</evidence>
<keyword evidence="14" id="KW-0449">Lipoprotein</keyword>
<evidence type="ECO:0000256" key="3">
    <source>
        <dbReference type="ARBA" id="ARBA00022448"/>
    </source>
</evidence>
<proteinExistence type="inferred from homology"/>
<dbReference type="GO" id="GO:0006811">
    <property type="term" value="P:monoatomic ion transport"/>
    <property type="evidence" value="ECO:0007669"/>
    <property type="project" value="UniProtKB-KW"/>
</dbReference>
<evidence type="ECO:0000256" key="1">
    <source>
        <dbReference type="ARBA" id="ARBA00004571"/>
    </source>
</evidence>
<evidence type="ECO:0000259" key="15">
    <source>
        <dbReference type="Pfam" id="PF02563"/>
    </source>
</evidence>
<keyword evidence="6" id="KW-0812">Transmembrane</keyword>
<evidence type="ECO:0000313" key="18">
    <source>
        <dbReference type="EMBL" id="HFC93293.1"/>
    </source>
</evidence>
<sequence length="350" mass="38571">MMFDKKNTSILGCFLITFTSSCSTSTYETSDVLLNEPVGRANLTSSLKSSSMIPSIKLVPKSFVVKKENSADSSGYLGSNLISENDLLEIEVYRNPDLTKKVRVDNNGNITFPLISKIHAKGLSAPQLAEKIKQALEKDFIVEAHVNVLVKESSKNYFSIEGSVKKSGVFPVSGKTTFLQAIAYANGLSEDADKHHATLLREGKNGQVVQQAIDIAAISKGKQQDFLLKQGDRIVVQKSIYNRFTVNGAVIKPGIFPLTEGITFLQAITLAGGINTLAHKNKAILFRYDMKNNIFKKYKVNLTSIKQGRTADPFLKPDDRIVIVESKQKVLFENAIRLISPISTIKNLLN</sequence>
<dbReference type="GO" id="GO:0046930">
    <property type="term" value="C:pore complex"/>
    <property type="evidence" value="ECO:0007669"/>
    <property type="project" value="UniProtKB-KW"/>
</dbReference>
<comment type="similarity">
    <text evidence="2">Belongs to the BexD/CtrA/VexA family.</text>
</comment>
<name>A0A7V2WVM8_LEUMU</name>
<evidence type="ECO:0000256" key="12">
    <source>
        <dbReference type="ARBA" id="ARBA00023139"/>
    </source>
</evidence>
<dbReference type="Pfam" id="PF02563">
    <property type="entry name" value="Poly_export"/>
    <property type="match status" value="1"/>
</dbReference>
<evidence type="ECO:0000256" key="4">
    <source>
        <dbReference type="ARBA" id="ARBA00022452"/>
    </source>
</evidence>
<dbReference type="GO" id="GO:0009279">
    <property type="term" value="C:cell outer membrane"/>
    <property type="evidence" value="ECO:0007669"/>
    <property type="project" value="UniProtKB-SubCell"/>
</dbReference>
<dbReference type="InterPro" id="IPR054765">
    <property type="entry name" value="SLBB_dom"/>
</dbReference>
<keyword evidence="5" id="KW-0762">Sugar transport</keyword>
<evidence type="ECO:0000256" key="6">
    <source>
        <dbReference type="ARBA" id="ARBA00022692"/>
    </source>
</evidence>
<dbReference type="Proteomes" id="UP000885750">
    <property type="component" value="Unassembled WGS sequence"/>
</dbReference>
<evidence type="ECO:0000256" key="9">
    <source>
        <dbReference type="ARBA" id="ARBA00023065"/>
    </source>
</evidence>
<evidence type="ECO:0008006" key="19">
    <source>
        <dbReference type="Google" id="ProtNLM"/>
    </source>
</evidence>
<dbReference type="InterPro" id="IPR003715">
    <property type="entry name" value="Poly_export_N"/>
</dbReference>
<keyword evidence="4" id="KW-1134">Transmembrane beta strand</keyword>
<dbReference type="Pfam" id="PF22461">
    <property type="entry name" value="SLBB_2"/>
    <property type="match status" value="1"/>
</dbReference>
<protein>
    <recommendedName>
        <fullName evidence="19">Polysaccharide export protein</fullName>
    </recommendedName>
</protein>
<dbReference type="AlphaFoldDB" id="A0A7V2WVM8"/>
<evidence type="ECO:0000259" key="16">
    <source>
        <dbReference type="Pfam" id="PF10531"/>
    </source>
</evidence>
<evidence type="ECO:0000256" key="11">
    <source>
        <dbReference type="ARBA" id="ARBA00023136"/>
    </source>
</evidence>
<dbReference type="Gene3D" id="3.10.560.10">
    <property type="entry name" value="Outer membrane lipoprotein wza domain like"/>
    <property type="match status" value="2"/>
</dbReference>
<keyword evidence="8" id="KW-0625">Polysaccharide transport</keyword>
<keyword evidence="9" id="KW-0406">Ion transport</keyword>
<dbReference type="Pfam" id="PF10531">
    <property type="entry name" value="SLBB"/>
    <property type="match status" value="1"/>
</dbReference>
<feature type="domain" description="SLBB" evidence="17">
    <location>
        <begin position="158"/>
        <end position="236"/>
    </location>
</feature>
<comment type="caution">
    <text evidence="18">The sequence shown here is derived from an EMBL/GenBank/DDBJ whole genome shotgun (WGS) entry which is preliminary data.</text>
</comment>
<evidence type="ECO:0000256" key="8">
    <source>
        <dbReference type="ARBA" id="ARBA00023047"/>
    </source>
</evidence>
<dbReference type="Gene3D" id="3.30.1950.10">
    <property type="entry name" value="wza like domain"/>
    <property type="match status" value="1"/>
</dbReference>
<evidence type="ECO:0000256" key="7">
    <source>
        <dbReference type="ARBA" id="ARBA00022729"/>
    </source>
</evidence>
<evidence type="ECO:0000256" key="2">
    <source>
        <dbReference type="ARBA" id="ARBA00009450"/>
    </source>
</evidence>
<dbReference type="EMBL" id="DRMS01000407">
    <property type="protein sequence ID" value="HFC93293.1"/>
    <property type="molecule type" value="Genomic_DNA"/>
</dbReference>
<reference evidence="18" key="1">
    <citation type="journal article" date="2020" name="mSystems">
        <title>Genome- and Community-Level Interaction Insights into Carbon Utilization and Element Cycling Functions of Hydrothermarchaeota in Hydrothermal Sediment.</title>
        <authorList>
            <person name="Zhou Z."/>
            <person name="Liu Y."/>
            <person name="Xu W."/>
            <person name="Pan J."/>
            <person name="Luo Z.H."/>
            <person name="Li M."/>
        </authorList>
    </citation>
    <scope>NUCLEOTIDE SEQUENCE [LARGE SCALE GENOMIC DNA]</scope>
    <source>
        <strain evidence="18">HyVt-493</strain>
    </source>
</reference>
<keyword evidence="10" id="KW-0626">Porin</keyword>
<comment type="subcellular location">
    <subcellularLocation>
        <location evidence="1">Cell outer membrane</location>
        <topology evidence="1">Multi-pass membrane protein</topology>
    </subcellularLocation>
</comment>
<keyword evidence="3" id="KW-0813">Transport</keyword>
<feature type="domain" description="Polysaccharide export protein N-terminal" evidence="15">
    <location>
        <begin position="81"/>
        <end position="150"/>
    </location>
</feature>
<keyword evidence="13" id="KW-0998">Cell outer membrane</keyword>
<evidence type="ECO:0000256" key="14">
    <source>
        <dbReference type="ARBA" id="ARBA00023288"/>
    </source>
</evidence>
<keyword evidence="11" id="KW-0472">Membrane</keyword>
<accession>A0A7V2WVM8</accession>
<gene>
    <name evidence="18" type="ORF">ENJ51_10840</name>
</gene>
<dbReference type="PANTHER" id="PTHR33619:SF3">
    <property type="entry name" value="POLYSACCHARIDE EXPORT PROTEIN GFCE-RELATED"/>
    <property type="match status" value="1"/>
</dbReference>
<dbReference type="GO" id="GO:0015159">
    <property type="term" value="F:polysaccharide transmembrane transporter activity"/>
    <property type="evidence" value="ECO:0007669"/>
    <property type="project" value="InterPro"/>
</dbReference>
<keyword evidence="12" id="KW-0564">Palmitate</keyword>
<dbReference type="InterPro" id="IPR019554">
    <property type="entry name" value="Soluble_ligand-bd"/>
</dbReference>
<dbReference type="InterPro" id="IPR049712">
    <property type="entry name" value="Poly_export"/>
</dbReference>
<organism evidence="18">
    <name type="scientific">Leucothrix mucor</name>
    <dbReference type="NCBI Taxonomy" id="45248"/>
    <lineage>
        <taxon>Bacteria</taxon>
        <taxon>Pseudomonadati</taxon>
        <taxon>Pseudomonadota</taxon>
        <taxon>Gammaproteobacteria</taxon>
        <taxon>Thiotrichales</taxon>
        <taxon>Thiotrichaceae</taxon>
        <taxon>Leucothrix</taxon>
    </lineage>
</organism>
<keyword evidence="7" id="KW-0732">Signal</keyword>
<dbReference type="PROSITE" id="PS51257">
    <property type="entry name" value="PROKAR_LIPOPROTEIN"/>
    <property type="match status" value="1"/>
</dbReference>
<feature type="domain" description="Soluble ligand binding" evidence="16">
    <location>
        <begin position="244"/>
        <end position="287"/>
    </location>
</feature>